<dbReference type="GO" id="GO:0009294">
    <property type="term" value="P:DNA-mediated transformation"/>
    <property type="evidence" value="ECO:0007669"/>
    <property type="project" value="InterPro"/>
</dbReference>
<comment type="caution">
    <text evidence="4">The sequence shown here is derived from an EMBL/GenBank/DDBJ whole genome shotgun (WGS) entry which is preliminary data.</text>
</comment>
<evidence type="ECO:0000313" key="5">
    <source>
        <dbReference type="Proteomes" id="UP000178509"/>
    </source>
</evidence>
<dbReference type="Pfam" id="PF02481">
    <property type="entry name" value="DNA_processg_A"/>
    <property type="match status" value="1"/>
</dbReference>
<dbReference type="Proteomes" id="UP000178509">
    <property type="component" value="Unassembled WGS sequence"/>
</dbReference>
<dbReference type="PANTHER" id="PTHR43022:SF1">
    <property type="entry name" value="PROTEIN SMF"/>
    <property type="match status" value="1"/>
</dbReference>
<dbReference type="NCBIfam" id="TIGR00732">
    <property type="entry name" value="dprA"/>
    <property type="match status" value="1"/>
</dbReference>
<dbReference type="EMBL" id="MHOJ01000008">
    <property type="protein sequence ID" value="OGZ62849.1"/>
    <property type="molecule type" value="Genomic_DNA"/>
</dbReference>
<feature type="domain" description="DprA winged helix" evidence="3">
    <location>
        <begin position="240"/>
        <end position="285"/>
    </location>
</feature>
<dbReference type="Gene3D" id="3.40.50.450">
    <property type="match status" value="1"/>
</dbReference>
<dbReference type="SUPFAM" id="SSF102405">
    <property type="entry name" value="MCP/YpsA-like"/>
    <property type="match status" value="1"/>
</dbReference>
<dbReference type="AlphaFoldDB" id="A0A1G2HKA1"/>
<dbReference type="Gene3D" id="1.10.10.10">
    <property type="entry name" value="Winged helix-like DNA-binding domain superfamily/Winged helix DNA-binding domain"/>
    <property type="match status" value="1"/>
</dbReference>
<evidence type="ECO:0000259" key="2">
    <source>
        <dbReference type="Pfam" id="PF02481"/>
    </source>
</evidence>
<sequence length="296" mass="32605">MNNKELEIKKIDIADTEYPKQLKKIADPPKILYYLGNLNALNYKYAVAVVGTRRCSEYGREATQKITKELAQAGVAIISGLATGIDTEAHKTALEYSAPTIAVLGTGLDDKVIYPQRNLRLAHKIIEKDGILLSEYATKSEVFKANFPKRNRIVAALADATVVTEAPLKSGALITANFAKKYNKKVYAVPGNIFSHLSRGTNQLLQNGANITMDGKNVLKDLGVKNDRNQKILNLNLNILEMRVLNLIKNSPDAMHIDKIIQKAKVDSSEVSVALTNLVLNDLIKEASSNCYIIIQ</sequence>
<comment type="similarity">
    <text evidence="1">Belongs to the DprA/Smf family.</text>
</comment>
<dbReference type="InterPro" id="IPR057666">
    <property type="entry name" value="DrpA_SLOG"/>
</dbReference>
<dbReference type="PANTHER" id="PTHR43022">
    <property type="entry name" value="PROTEIN SMF"/>
    <property type="match status" value="1"/>
</dbReference>
<reference evidence="4 5" key="1">
    <citation type="journal article" date="2016" name="Nat. Commun.">
        <title>Thousands of microbial genomes shed light on interconnected biogeochemical processes in an aquifer system.</title>
        <authorList>
            <person name="Anantharaman K."/>
            <person name="Brown C.T."/>
            <person name="Hug L.A."/>
            <person name="Sharon I."/>
            <person name="Castelle C.J."/>
            <person name="Probst A.J."/>
            <person name="Thomas B.C."/>
            <person name="Singh A."/>
            <person name="Wilkins M.J."/>
            <person name="Karaoz U."/>
            <person name="Brodie E.L."/>
            <person name="Williams K.H."/>
            <person name="Hubbard S.S."/>
            <person name="Banfield J.F."/>
        </authorList>
    </citation>
    <scope>NUCLEOTIDE SEQUENCE [LARGE SCALE GENOMIC DNA]</scope>
</reference>
<organism evidence="4 5">
    <name type="scientific">Candidatus Spechtbacteria bacterium RIFCSPLOWO2_02_FULL_38_8</name>
    <dbReference type="NCBI Taxonomy" id="1802164"/>
    <lineage>
        <taxon>Bacteria</taxon>
        <taxon>Candidatus Spechtiibacteriota</taxon>
    </lineage>
</organism>
<feature type="domain" description="Smf/DprA SLOG" evidence="2">
    <location>
        <begin position="11"/>
        <end position="222"/>
    </location>
</feature>
<dbReference type="InterPro" id="IPR003488">
    <property type="entry name" value="DprA"/>
</dbReference>
<evidence type="ECO:0000259" key="3">
    <source>
        <dbReference type="Pfam" id="PF17782"/>
    </source>
</evidence>
<proteinExistence type="inferred from homology"/>
<protein>
    <submittedName>
        <fullName evidence="4">DNA protecting protein DprA</fullName>
    </submittedName>
</protein>
<gene>
    <name evidence="4" type="ORF">A3H51_00890</name>
</gene>
<name>A0A1G2HKA1_9BACT</name>
<accession>A0A1G2HKA1</accession>
<dbReference type="InterPro" id="IPR041614">
    <property type="entry name" value="DprA_WH"/>
</dbReference>
<dbReference type="Pfam" id="PF17782">
    <property type="entry name" value="WHD_DprA"/>
    <property type="match status" value="1"/>
</dbReference>
<dbReference type="InterPro" id="IPR036388">
    <property type="entry name" value="WH-like_DNA-bd_sf"/>
</dbReference>
<evidence type="ECO:0000313" key="4">
    <source>
        <dbReference type="EMBL" id="OGZ62849.1"/>
    </source>
</evidence>
<evidence type="ECO:0000256" key="1">
    <source>
        <dbReference type="ARBA" id="ARBA00006525"/>
    </source>
</evidence>
<dbReference type="STRING" id="1802164.A3H51_00890"/>